<dbReference type="RefSeq" id="WP_078746608.1">
    <property type="nucleotide sequence ID" value="NZ_FUXG01000034.1"/>
</dbReference>
<dbReference type="CDD" id="cd00565">
    <property type="entry name" value="Ubl_ThiS"/>
    <property type="match status" value="1"/>
</dbReference>
<dbReference type="NCBIfam" id="TIGR01683">
    <property type="entry name" value="thiS"/>
    <property type="match status" value="1"/>
</dbReference>
<evidence type="ECO:0000313" key="1">
    <source>
        <dbReference type="EMBL" id="OPX54140.1"/>
    </source>
</evidence>
<dbReference type="PANTHER" id="PTHR34472">
    <property type="entry name" value="SULFUR CARRIER PROTEIN THIS"/>
    <property type="match status" value="1"/>
</dbReference>
<dbReference type="InterPro" id="IPR010035">
    <property type="entry name" value="Thi_S"/>
</dbReference>
<dbReference type="InterPro" id="IPR012675">
    <property type="entry name" value="Beta-grasp_dom_sf"/>
</dbReference>
<proteinExistence type="predicted"/>
<dbReference type="InterPro" id="IPR003749">
    <property type="entry name" value="ThiS/MoaD-like"/>
</dbReference>
<dbReference type="PANTHER" id="PTHR34472:SF1">
    <property type="entry name" value="SULFUR CARRIER PROTEIN THIS"/>
    <property type="match status" value="1"/>
</dbReference>
<dbReference type="Proteomes" id="UP000191418">
    <property type="component" value="Unassembled WGS sequence"/>
</dbReference>
<dbReference type="EMBL" id="MTSM01000037">
    <property type="protein sequence ID" value="OPX54140.1"/>
    <property type="molecule type" value="Genomic_DNA"/>
</dbReference>
<dbReference type="InterPro" id="IPR016155">
    <property type="entry name" value="Mopterin_synth/thiamin_S_b"/>
</dbReference>
<protein>
    <submittedName>
        <fullName evidence="1">Sulfur carrier protein ThiS</fullName>
    </submittedName>
</protein>
<dbReference type="Pfam" id="PF02597">
    <property type="entry name" value="ThiS"/>
    <property type="match status" value="1"/>
</dbReference>
<name>A0A1T4SIA6_9GAMM</name>
<sequence length="66" mass="7164">MHISLNGESYQLAEGSSIEQLLTQLEFTGKRVAVEVNQEIVPRSQHSQTLLNEGDQVEVVQAIGGG</sequence>
<organism evidence="1 2">
    <name type="scientific">Oceanospirillum multiglobuliferum</name>
    <dbReference type="NCBI Taxonomy" id="64969"/>
    <lineage>
        <taxon>Bacteria</taxon>
        <taxon>Pseudomonadati</taxon>
        <taxon>Pseudomonadota</taxon>
        <taxon>Gammaproteobacteria</taxon>
        <taxon>Oceanospirillales</taxon>
        <taxon>Oceanospirillaceae</taxon>
        <taxon>Oceanospirillum</taxon>
    </lineage>
</organism>
<evidence type="ECO:0000313" key="2">
    <source>
        <dbReference type="Proteomes" id="UP000191418"/>
    </source>
</evidence>
<dbReference type="Gene3D" id="3.10.20.30">
    <property type="match status" value="1"/>
</dbReference>
<gene>
    <name evidence="1" type="ORF">BTE48_15760</name>
</gene>
<dbReference type="AlphaFoldDB" id="A0A1T4SIA6"/>
<dbReference type="STRING" id="64969.SAMN02745127_03105"/>
<keyword evidence="2" id="KW-1185">Reference proteome</keyword>
<reference evidence="1 2" key="1">
    <citation type="submission" date="2017-01" db="EMBL/GenBank/DDBJ databases">
        <title>Genome Sequencing of a Marine Spirillum, Oceanospirillum multiglobuliferum ATCC 33336, from Japan.</title>
        <authorList>
            <person name="Carney J.G."/>
            <person name="Trachtenberg A.M."/>
            <person name="Rheaume B.A."/>
            <person name="Linnane J.D."/>
            <person name="Pitts N.L."/>
            <person name="Mykles D.L."/>
            <person name="Maclea K.S."/>
        </authorList>
    </citation>
    <scope>NUCLEOTIDE SEQUENCE [LARGE SCALE GENOMIC DNA]</scope>
    <source>
        <strain evidence="1 2">ATCC 33336</strain>
    </source>
</reference>
<comment type="caution">
    <text evidence="1">The sequence shown here is derived from an EMBL/GenBank/DDBJ whole genome shotgun (WGS) entry which is preliminary data.</text>
</comment>
<dbReference type="SUPFAM" id="SSF54285">
    <property type="entry name" value="MoaD/ThiS"/>
    <property type="match status" value="1"/>
</dbReference>
<accession>A0A1T4SIA6</accession>
<dbReference type="OrthoDB" id="9800283at2"/>